<dbReference type="RefSeq" id="WP_187722179.1">
    <property type="nucleotide sequence ID" value="NZ_BAABBL010000012.1"/>
</dbReference>
<evidence type="ECO:0000256" key="1">
    <source>
        <dbReference type="SAM" id="Phobius"/>
    </source>
</evidence>
<gene>
    <name evidence="2" type="ORF">H9L22_07235</name>
</gene>
<keyword evidence="1" id="KW-0472">Membrane</keyword>
<sequence>MSVVRSLLALCLLLLAAAAGFLGLGAHWVHTAATTSGPLVAIMAPVPSDEDVVAAIKETLVSEVTSRIPPAAAAVPGASEALLRAITVGVDATVTDERFTTAWTDTVDLSRERFVADLGSFADDGVEVPTLWLDLTPFADLGRTVIYEQTAPALHRLLDQIPWPEEVTVALGRPEDRTARLAAEGLSVASSWPLFYGAAALLTALGLAVGSRRGRWVALIGAAVVSLVVLLAGWTVVGRIRPADAGTLAGAVKQALLSGTAESLAEFAAPAWFVVIGALIVGVLGLTVAGLRSERRAS</sequence>
<dbReference type="AlphaFoldDB" id="A0A7H0H965"/>
<feature type="transmembrane region" description="Helical" evidence="1">
    <location>
        <begin position="216"/>
        <end position="237"/>
    </location>
</feature>
<dbReference type="EMBL" id="CP060789">
    <property type="protein sequence ID" value="QNP57081.1"/>
    <property type="molecule type" value="Genomic_DNA"/>
</dbReference>
<keyword evidence="1" id="KW-0812">Transmembrane</keyword>
<feature type="transmembrane region" description="Helical" evidence="1">
    <location>
        <begin position="192"/>
        <end position="209"/>
    </location>
</feature>
<name>A0A7H0H965_9ACTN</name>
<evidence type="ECO:0000313" key="2">
    <source>
        <dbReference type="EMBL" id="QNP57081.1"/>
    </source>
</evidence>
<protein>
    <submittedName>
        <fullName evidence="2">Uncharacterized protein</fullName>
    </submittedName>
</protein>
<feature type="transmembrane region" description="Helical" evidence="1">
    <location>
        <begin position="271"/>
        <end position="291"/>
    </location>
</feature>
<dbReference type="Proteomes" id="UP000516117">
    <property type="component" value="Chromosome"/>
</dbReference>
<organism evidence="2 3">
    <name type="scientific">Tessaracoccus defluvii</name>
    <dbReference type="NCBI Taxonomy" id="1285901"/>
    <lineage>
        <taxon>Bacteria</taxon>
        <taxon>Bacillati</taxon>
        <taxon>Actinomycetota</taxon>
        <taxon>Actinomycetes</taxon>
        <taxon>Propionibacteriales</taxon>
        <taxon>Propionibacteriaceae</taxon>
        <taxon>Tessaracoccus</taxon>
    </lineage>
</organism>
<evidence type="ECO:0000313" key="3">
    <source>
        <dbReference type="Proteomes" id="UP000516117"/>
    </source>
</evidence>
<reference evidence="2 3" key="1">
    <citation type="submission" date="2020-08" db="EMBL/GenBank/DDBJ databases">
        <title>Genome sequence of Tessaracoccus defluvii JCM 17540T.</title>
        <authorList>
            <person name="Hyun D.-W."/>
            <person name="Bae J.-W."/>
        </authorList>
    </citation>
    <scope>NUCLEOTIDE SEQUENCE [LARGE SCALE GENOMIC DNA]</scope>
    <source>
        <strain evidence="2 3">JCM 17540</strain>
    </source>
</reference>
<keyword evidence="3" id="KW-1185">Reference proteome</keyword>
<proteinExistence type="predicted"/>
<accession>A0A7H0H965</accession>
<keyword evidence="1" id="KW-1133">Transmembrane helix</keyword>
<dbReference type="KEGG" id="tdf:H9L22_07235"/>